<sequence>MQLEPFPIKKRPFIMPSFPFAEPLSREKDGEVAGREFDKSNQSCVTAIALLDQPVDLSVISVLFDFELHQELASDDM</sequence>
<organism evidence="1 2">
    <name type="scientific">Streblomastix strix</name>
    <dbReference type="NCBI Taxonomy" id="222440"/>
    <lineage>
        <taxon>Eukaryota</taxon>
        <taxon>Metamonada</taxon>
        <taxon>Preaxostyla</taxon>
        <taxon>Oxymonadida</taxon>
        <taxon>Streblomastigidae</taxon>
        <taxon>Streblomastix</taxon>
    </lineage>
</organism>
<name>A0A5J4T6N1_9EUKA</name>
<dbReference type="EMBL" id="SNRW01037711">
    <property type="protein sequence ID" value="KAA6353642.1"/>
    <property type="molecule type" value="Genomic_DNA"/>
</dbReference>
<dbReference type="AlphaFoldDB" id="A0A5J4T6N1"/>
<accession>A0A5J4T6N1</accession>
<feature type="non-terminal residue" evidence="1">
    <location>
        <position position="77"/>
    </location>
</feature>
<proteinExistence type="predicted"/>
<evidence type="ECO:0000313" key="2">
    <source>
        <dbReference type="Proteomes" id="UP000324800"/>
    </source>
</evidence>
<dbReference type="Proteomes" id="UP000324800">
    <property type="component" value="Unassembled WGS sequence"/>
</dbReference>
<reference evidence="1 2" key="1">
    <citation type="submission" date="2019-03" db="EMBL/GenBank/DDBJ databases">
        <title>Single cell metagenomics reveals metabolic interactions within the superorganism composed of flagellate Streblomastix strix and complex community of Bacteroidetes bacteria on its surface.</title>
        <authorList>
            <person name="Treitli S.C."/>
            <person name="Kolisko M."/>
            <person name="Husnik F."/>
            <person name="Keeling P."/>
            <person name="Hampl V."/>
        </authorList>
    </citation>
    <scope>NUCLEOTIDE SEQUENCE [LARGE SCALE GENOMIC DNA]</scope>
    <source>
        <strain evidence="1">ST1C</strain>
    </source>
</reference>
<comment type="caution">
    <text evidence="1">The sequence shown here is derived from an EMBL/GenBank/DDBJ whole genome shotgun (WGS) entry which is preliminary data.</text>
</comment>
<evidence type="ECO:0000313" key="1">
    <source>
        <dbReference type="EMBL" id="KAA6353642.1"/>
    </source>
</evidence>
<protein>
    <submittedName>
        <fullName evidence="1">Uncharacterized protein</fullName>
    </submittedName>
</protein>
<gene>
    <name evidence="1" type="ORF">EZS28_050831</name>
</gene>